<comment type="caution">
    <text evidence="3">The sequence shown here is derived from an EMBL/GenBank/DDBJ whole genome shotgun (WGS) entry which is preliminary data.</text>
</comment>
<evidence type="ECO:0000259" key="2">
    <source>
        <dbReference type="PROSITE" id="PS51782"/>
    </source>
</evidence>
<proteinExistence type="predicted"/>
<dbReference type="InterPro" id="IPR036779">
    <property type="entry name" value="LysM_dom_sf"/>
</dbReference>
<organism evidence="3 4">
    <name type="scientific">Parachitinimonas caeni</name>
    <dbReference type="NCBI Taxonomy" id="3031301"/>
    <lineage>
        <taxon>Bacteria</taxon>
        <taxon>Pseudomonadati</taxon>
        <taxon>Pseudomonadota</taxon>
        <taxon>Betaproteobacteria</taxon>
        <taxon>Neisseriales</taxon>
        <taxon>Chitinibacteraceae</taxon>
        <taxon>Parachitinimonas</taxon>
    </lineage>
</organism>
<evidence type="ECO:0000256" key="1">
    <source>
        <dbReference type="SAM" id="Phobius"/>
    </source>
</evidence>
<dbReference type="EMBL" id="JARRAF010000130">
    <property type="protein sequence ID" value="MDK2127092.1"/>
    <property type="molecule type" value="Genomic_DNA"/>
</dbReference>
<dbReference type="PROSITE" id="PS51782">
    <property type="entry name" value="LYSM"/>
    <property type="match status" value="1"/>
</dbReference>
<keyword evidence="1" id="KW-1133">Transmembrane helix</keyword>
<sequence>YQTRISDQPGSAPMEGQVQNRYDRYGRLSWQKLGELETEYEYNAAGGQLSRVITHKGSVTDPDNITNTTRYEYRWWDDAKQVRIASDPDKTKHAETFQIYNANGHLARAEAWSIPEATERQLISTSLYFGNAQGQVLHREYVEMDSQNRDQVNTEKSHTADLYFSNGMQIGGITVSRNDPQEKLIRQGYVEQFNQLVQRGDKDQKHSTPGLVAAFDFNRASQAITPFSPGTTPGSYTVRQGDTLQGIAQGLWGDASLWTLLADANGLSGSETLSAGQILTVPNKVINMRHAADSFRPYDPAEAMGNLVPANVPVDPSSGCGAAQIIMIVIAIIVTIYTAGAA</sequence>
<keyword evidence="1" id="KW-0812">Transmembrane</keyword>
<dbReference type="SMART" id="SM00257">
    <property type="entry name" value="LysM"/>
    <property type="match status" value="1"/>
</dbReference>
<accession>A0ABT7E859</accession>
<protein>
    <submittedName>
        <fullName evidence="3">LysM peptidoglycan-binding domain-containing protein</fullName>
    </submittedName>
</protein>
<name>A0ABT7E859_9NEIS</name>
<evidence type="ECO:0000313" key="4">
    <source>
        <dbReference type="Proteomes" id="UP001172778"/>
    </source>
</evidence>
<dbReference type="Gene3D" id="3.10.350.10">
    <property type="entry name" value="LysM domain"/>
    <property type="match status" value="1"/>
</dbReference>
<feature type="non-terminal residue" evidence="3">
    <location>
        <position position="342"/>
    </location>
</feature>
<reference evidence="3" key="1">
    <citation type="submission" date="2023-03" db="EMBL/GenBank/DDBJ databases">
        <title>Chitinimonas shenzhenensis gen. nov., sp. nov., a novel member of family Burkholderiaceae isolated from activated sludge collected in Shen Zhen, China.</title>
        <authorList>
            <person name="Wang X."/>
        </authorList>
    </citation>
    <scope>NUCLEOTIDE SEQUENCE</scope>
    <source>
        <strain evidence="3">DQS-5</strain>
    </source>
</reference>
<dbReference type="SUPFAM" id="SSF54106">
    <property type="entry name" value="LysM domain"/>
    <property type="match status" value="1"/>
</dbReference>
<feature type="transmembrane region" description="Helical" evidence="1">
    <location>
        <begin position="321"/>
        <end position="340"/>
    </location>
</feature>
<keyword evidence="1" id="KW-0472">Membrane</keyword>
<feature type="non-terminal residue" evidence="3">
    <location>
        <position position="1"/>
    </location>
</feature>
<feature type="domain" description="LysM" evidence="2">
    <location>
        <begin position="234"/>
        <end position="281"/>
    </location>
</feature>
<dbReference type="RefSeq" id="WP_284103405.1">
    <property type="nucleotide sequence ID" value="NZ_JARRAF010000130.1"/>
</dbReference>
<dbReference type="InterPro" id="IPR018392">
    <property type="entry name" value="LysM"/>
</dbReference>
<dbReference type="Proteomes" id="UP001172778">
    <property type="component" value="Unassembled WGS sequence"/>
</dbReference>
<evidence type="ECO:0000313" key="3">
    <source>
        <dbReference type="EMBL" id="MDK2127092.1"/>
    </source>
</evidence>
<dbReference type="Pfam" id="PF01476">
    <property type="entry name" value="LysM"/>
    <property type="match status" value="1"/>
</dbReference>
<keyword evidence="4" id="KW-1185">Reference proteome</keyword>
<dbReference type="CDD" id="cd00118">
    <property type="entry name" value="LysM"/>
    <property type="match status" value="1"/>
</dbReference>
<gene>
    <name evidence="3" type="ORF">PZA18_23940</name>
</gene>